<keyword evidence="2" id="KW-0614">Plasmid</keyword>
<dbReference type="NCBIfam" id="NF033471">
    <property type="entry name" value="J25_fam_lasso"/>
    <property type="match status" value="1"/>
</dbReference>
<accession>A0AAU7S676</accession>
<geneLocation type="plasmid" evidence="2">
    <name>unnamed4</name>
</geneLocation>
<evidence type="ECO:0000313" key="2">
    <source>
        <dbReference type="EMBL" id="XBT97921.1"/>
    </source>
</evidence>
<feature type="compositionally biased region" description="Polar residues" evidence="1">
    <location>
        <begin position="38"/>
        <end position="47"/>
    </location>
</feature>
<protein>
    <submittedName>
        <fullName evidence="2">Acinetodin/klebsidin/J25 family lasso peptide</fullName>
    </submittedName>
</protein>
<organism evidence="2">
    <name type="scientific">Rhizobium sp. ZPR3</name>
    <dbReference type="NCBI Taxonomy" id="3158967"/>
    <lineage>
        <taxon>Bacteria</taxon>
        <taxon>Pseudomonadati</taxon>
        <taxon>Pseudomonadota</taxon>
        <taxon>Alphaproteobacteria</taxon>
        <taxon>Hyphomicrobiales</taxon>
        <taxon>Rhizobiaceae</taxon>
        <taxon>Rhizobium/Agrobacterium group</taxon>
        <taxon>Rhizobium</taxon>
    </lineage>
</organism>
<sequence>MTRNNQAEGRKVADLKIVTVDKSAVKSTMGGSGPIQEIDTTGGTKYG</sequence>
<name>A0AAU7S676_9HYPH</name>
<feature type="region of interest" description="Disordered" evidence="1">
    <location>
        <begin position="25"/>
        <end position="47"/>
    </location>
</feature>
<gene>
    <name evidence="2" type="ORF">ABM479_35070</name>
</gene>
<dbReference type="EMBL" id="CP157964">
    <property type="protein sequence ID" value="XBT97921.1"/>
    <property type="molecule type" value="Genomic_DNA"/>
</dbReference>
<reference evidence="2" key="1">
    <citation type="submission" date="2024-06" db="EMBL/GenBank/DDBJ databases">
        <authorList>
            <person name="Li T."/>
            <person name="Gao R."/>
        </authorList>
    </citation>
    <scope>NUCLEOTIDE SEQUENCE</scope>
    <source>
        <strain evidence="2">ZPR3</strain>
        <plasmid evidence="2">unnamed4</plasmid>
    </source>
</reference>
<evidence type="ECO:0000256" key="1">
    <source>
        <dbReference type="SAM" id="MobiDB-lite"/>
    </source>
</evidence>
<dbReference type="AlphaFoldDB" id="A0AAU7S676"/>
<proteinExistence type="predicted"/>
<dbReference type="RefSeq" id="WP_349963179.1">
    <property type="nucleotide sequence ID" value="NZ_CP157964.1"/>
</dbReference>